<dbReference type="AlphaFoldDB" id="A0A1G2Q1D6"/>
<accession>A0A1G2Q1D6</accession>
<dbReference type="EMBL" id="MHTB01000049">
    <property type="protein sequence ID" value="OHA54388.1"/>
    <property type="molecule type" value="Genomic_DNA"/>
</dbReference>
<evidence type="ECO:0000313" key="1">
    <source>
        <dbReference type="EMBL" id="OHA54388.1"/>
    </source>
</evidence>
<organism evidence="1 2">
    <name type="scientific">Candidatus Veblenbacteria bacterium RIFOXYA2_FULL_43_9</name>
    <dbReference type="NCBI Taxonomy" id="1802425"/>
    <lineage>
        <taxon>Bacteria</taxon>
        <taxon>Candidatus Vebleniibacteriota</taxon>
    </lineage>
</organism>
<comment type="caution">
    <text evidence="1">The sequence shown here is derived from an EMBL/GenBank/DDBJ whole genome shotgun (WGS) entry which is preliminary data.</text>
</comment>
<protein>
    <submittedName>
        <fullName evidence="1">Uncharacterized protein</fullName>
    </submittedName>
</protein>
<gene>
    <name evidence="1" type="ORF">A2226_03195</name>
</gene>
<dbReference type="Proteomes" id="UP000178936">
    <property type="component" value="Unassembled WGS sequence"/>
</dbReference>
<reference evidence="1 2" key="1">
    <citation type="journal article" date="2016" name="Nat. Commun.">
        <title>Thousands of microbial genomes shed light on interconnected biogeochemical processes in an aquifer system.</title>
        <authorList>
            <person name="Anantharaman K."/>
            <person name="Brown C.T."/>
            <person name="Hug L.A."/>
            <person name="Sharon I."/>
            <person name="Castelle C.J."/>
            <person name="Probst A.J."/>
            <person name="Thomas B.C."/>
            <person name="Singh A."/>
            <person name="Wilkins M.J."/>
            <person name="Karaoz U."/>
            <person name="Brodie E.L."/>
            <person name="Williams K.H."/>
            <person name="Hubbard S.S."/>
            <person name="Banfield J.F."/>
        </authorList>
    </citation>
    <scope>NUCLEOTIDE SEQUENCE [LARGE SCALE GENOMIC DNA]</scope>
</reference>
<name>A0A1G2Q1D6_9BACT</name>
<evidence type="ECO:0000313" key="2">
    <source>
        <dbReference type="Proteomes" id="UP000178936"/>
    </source>
</evidence>
<sequence length="186" mass="21489">MLLAVEPNVELESKLFTQIDSGKFHFSLSNLSPADLKNIQLYSKYYTHIIDNELNEYFLIRGIESIAPDTTLTSLKANSKNAIYFDYSRSGLLSKDTTSSFYVGDINKPVNIPMQRINKFYNTTFAEYKIEYQRELDGKFFTKIFYYLLALKEDSANAQLIRNTKDNIIGSNQRAARMLKMIKSNK</sequence>
<proteinExistence type="predicted"/>